<proteinExistence type="predicted"/>
<sequence>MEERSERLAAEQHINNQLEGMVSIQSGLQTSIATIENFQKGMQQQMQLLNEQMQHNNRGKSILGEGPSMAAERGSNSNPGRNNVHSTTENNNSSYTPFPRVEFPHFDGDNPRAWILRCNRYFQVIPTIPEEHKVALASVYLDGKAEMWFQGFMEGRELPSWPQFTLAILERFDDYDPELIVGSFNKLNQIGTVSDYLERFEELKSHMLIFNKDLPEEFFSSSFVNGLKDDTRGVVMSMKPKDFHQAVTLAKKQEGAVDAIIKRTNLASKNFSQNKPAYRHIPSNHSQSRSPQIPPKPPFQNQSEPTQNHRKLLTASEMRARREKKLCYNCDETFVPDMNTLRIQGSVKGKDVHILIDSGSTHCFLDETTAHKLGCKLDYTSPMIVSVANGAKWVIKLGGCDMVLGGNWLRQNSPVEFDYHKMKLTITRNGKKLTISVITDNASLQLISAKSFSKIFKRKGAYGLIGHLFSVTATPLNAEPKKNRP</sequence>
<reference evidence="3" key="1">
    <citation type="submission" date="2019-10" db="EMBL/GenBank/DDBJ databases">
        <authorList>
            <person name="Zhang R."/>
            <person name="Pan Y."/>
            <person name="Wang J."/>
            <person name="Ma R."/>
            <person name="Yu S."/>
        </authorList>
    </citation>
    <scope>NUCLEOTIDE SEQUENCE</scope>
    <source>
        <strain evidence="3">LA-IB0</strain>
        <tissue evidence="3">Leaf</tissue>
    </source>
</reference>
<feature type="domain" description="Retrotransposon gag" evidence="2">
    <location>
        <begin position="136"/>
        <end position="228"/>
    </location>
</feature>
<evidence type="ECO:0000256" key="1">
    <source>
        <dbReference type="SAM" id="MobiDB-lite"/>
    </source>
</evidence>
<name>A0AAV6WN17_9LAMI</name>
<dbReference type="AlphaFoldDB" id="A0AAV6WN17"/>
<evidence type="ECO:0000313" key="3">
    <source>
        <dbReference type="EMBL" id="KAG8369727.1"/>
    </source>
</evidence>
<evidence type="ECO:0000313" key="4">
    <source>
        <dbReference type="Proteomes" id="UP000826271"/>
    </source>
</evidence>
<dbReference type="Gene3D" id="2.40.70.10">
    <property type="entry name" value="Acid Proteases"/>
    <property type="match status" value="1"/>
</dbReference>
<dbReference type="SUPFAM" id="SSF50630">
    <property type="entry name" value="Acid proteases"/>
    <property type="match status" value="1"/>
</dbReference>
<gene>
    <name evidence="3" type="ORF">BUALT_Bualt14G0043900</name>
</gene>
<evidence type="ECO:0000259" key="2">
    <source>
        <dbReference type="Pfam" id="PF03732"/>
    </source>
</evidence>
<dbReference type="PANTHER" id="PTHR15503:SF40">
    <property type="match status" value="1"/>
</dbReference>
<keyword evidence="4" id="KW-1185">Reference proteome</keyword>
<dbReference type="InterPro" id="IPR005162">
    <property type="entry name" value="Retrotrans_gag_dom"/>
</dbReference>
<dbReference type="Proteomes" id="UP000826271">
    <property type="component" value="Unassembled WGS sequence"/>
</dbReference>
<dbReference type="CDD" id="cd00303">
    <property type="entry name" value="retropepsin_like"/>
    <property type="match status" value="1"/>
</dbReference>
<feature type="compositionally biased region" description="Polar residues" evidence="1">
    <location>
        <begin position="74"/>
        <end position="96"/>
    </location>
</feature>
<dbReference type="Pfam" id="PF13650">
    <property type="entry name" value="Asp_protease_2"/>
    <property type="match status" value="1"/>
</dbReference>
<dbReference type="EMBL" id="WHWC01000014">
    <property type="protein sequence ID" value="KAG8369727.1"/>
    <property type="molecule type" value="Genomic_DNA"/>
</dbReference>
<dbReference type="PANTHER" id="PTHR15503">
    <property type="entry name" value="LDOC1 RELATED"/>
    <property type="match status" value="1"/>
</dbReference>
<dbReference type="InterPro" id="IPR021109">
    <property type="entry name" value="Peptidase_aspartic_dom_sf"/>
</dbReference>
<feature type="region of interest" description="Disordered" evidence="1">
    <location>
        <begin position="58"/>
        <end position="96"/>
    </location>
</feature>
<accession>A0AAV6WN17</accession>
<organism evidence="3 4">
    <name type="scientific">Buddleja alternifolia</name>
    <dbReference type="NCBI Taxonomy" id="168488"/>
    <lineage>
        <taxon>Eukaryota</taxon>
        <taxon>Viridiplantae</taxon>
        <taxon>Streptophyta</taxon>
        <taxon>Embryophyta</taxon>
        <taxon>Tracheophyta</taxon>
        <taxon>Spermatophyta</taxon>
        <taxon>Magnoliopsida</taxon>
        <taxon>eudicotyledons</taxon>
        <taxon>Gunneridae</taxon>
        <taxon>Pentapetalae</taxon>
        <taxon>asterids</taxon>
        <taxon>lamiids</taxon>
        <taxon>Lamiales</taxon>
        <taxon>Scrophulariaceae</taxon>
        <taxon>Buddlejeae</taxon>
        <taxon>Buddleja</taxon>
    </lineage>
</organism>
<dbReference type="Pfam" id="PF03732">
    <property type="entry name" value="Retrotrans_gag"/>
    <property type="match status" value="1"/>
</dbReference>
<protein>
    <recommendedName>
        <fullName evidence="2">Retrotransposon gag domain-containing protein</fullName>
    </recommendedName>
</protein>
<dbReference type="InterPro" id="IPR032567">
    <property type="entry name" value="RTL1-rel"/>
</dbReference>
<feature type="region of interest" description="Disordered" evidence="1">
    <location>
        <begin position="272"/>
        <end position="309"/>
    </location>
</feature>
<comment type="caution">
    <text evidence="3">The sequence shown here is derived from an EMBL/GenBank/DDBJ whole genome shotgun (WGS) entry which is preliminary data.</text>
</comment>